<keyword evidence="1" id="KW-0472">Membrane</keyword>
<evidence type="ECO:0000259" key="2">
    <source>
        <dbReference type="Pfam" id="PF01478"/>
    </source>
</evidence>
<sequence>MTWALLALLAAVAAYDRRTGRAPNALTLPLLLIAVLAAWEDPVAGLAAVTLTAPYLAGFAARGCGGGDVKLAPGCGVLLGSPSSALVALLLAAVLTVAACALARRRAVPHGPALVAAALLVAAVDALAGL</sequence>
<feature type="transmembrane region" description="Helical" evidence="1">
    <location>
        <begin position="110"/>
        <end position="128"/>
    </location>
</feature>
<dbReference type="InterPro" id="IPR000045">
    <property type="entry name" value="Prepilin_IV_endopep_pep"/>
</dbReference>
<organism evidence="3 4">
    <name type="scientific">Gordonia iterans</name>
    <dbReference type="NCBI Taxonomy" id="1004901"/>
    <lineage>
        <taxon>Bacteria</taxon>
        <taxon>Bacillati</taxon>
        <taxon>Actinomycetota</taxon>
        <taxon>Actinomycetes</taxon>
        <taxon>Mycobacteriales</taxon>
        <taxon>Gordoniaceae</taxon>
        <taxon>Gordonia</taxon>
    </lineage>
</organism>
<keyword evidence="1" id="KW-1133">Transmembrane helix</keyword>
<dbReference type="KEGG" id="git:C6V83_10245"/>
<protein>
    <submittedName>
        <fullName evidence="3">Prepilin peptidase</fullName>
    </submittedName>
</protein>
<feature type="transmembrane region" description="Helical" evidence="1">
    <location>
        <begin position="85"/>
        <end position="103"/>
    </location>
</feature>
<feature type="domain" description="Prepilin type IV endopeptidase peptidase" evidence="2">
    <location>
        <begin position="4"/>
        <end position="98"/>
    </location>
</feature>
<name>A0A2S0KG03_9ACTN</name>
<keyword evidence="4" id="KW-1185">Reference proteome</keyword>
<dbReference type="AlphaFoldDB" id="A0A2S0KG03"/>
<dbReference type="EMBL" id="CP027433">
    <property type="protein sequence ID" value="AVM00593.1"/>
    <property type="molecule type" value="Genomic_DNA"/>
</dbReference>
<keyword evidence="1" id="KW-0812">Transmembrane</keyword>
<evidence type="ECO:0000313" key="3">
    <source>
        <dbReference type="EMBL" id="AVM00593.1"/>
    </source>
</evidence>
<dbReference type="GO" id="GO:0004190">
    <property type="term" value="F:aspartic-type endopeptidase activity"/>
    <property type="evidence" value="ECO:0007669"/>
    <property type="project" value="InterPro"/>
</dbReference>
<gene>
    <name evidence="3" type="ORF">C6V83_10245</name>
</gene>
<dbReference type="GO" id="GO:0016020">
    <property type="term" value="C:membrane"/>
    <property type="evidence" value="ECO:0007669"/>
    <property type="project" value="InterPro"/>
</dbReference>
<dbReference type="Proteomes" id="UP000239814">
    <property type="component" value="Chromosome"/>
</dbReference>
<dbReference type="Pfam" id="PF01478">
    <property type="entry name" value="Peptidase_A24"/>
    <property type="match status" value="1"/>
</dbReference>
<accession>A0A2S0KG03</accession>
<reference evidence="3 4" key="1">
    <citation type="submission" date="2018-03" db="EMBL/GenBank/DDBJ databases">
        <title>Characteristics and genome of n-alkane degrading marine bacteria Gordonia iterans isolated from crude oil contaminated in Tae-an, South Korea.</title>
        <authorList>
            <person name="Lee S.-S."/>
            <person name="Kim H."/>
        </authorList>
    </citation>
    <scope>NUCLEOTIDE SEQUENCE [LARGE SCALE GENOMIC DNA]</scope>
    <source>
        <strain evidence="3 4">Co17</strain>
    </source>
</reference>
<evidence type="ECO:0000313" key="4">
    <source>
        <dbReference type="Proteomes" id="UP000239814"/>
    </source>
</evidence>
<dbReference type="Gene3D" id="1.20.120.1220">
    <property type="match status" value="1"/>
</dbReference>
<evidence type="ECO:0000256" key="1">
    <source>
        <dbReference type="SAM" id="Phobius"/>
    </source>
</evidence>
<dbReference type="RefSeq" id="WP_105942309.1">
    <property type="nucleotide sequence ID" value="NZ_CP027433.1"/>
</dbReference>
<proteinExistence type="predicted"/>